<dbReference type="GO" id="GO:0016740">
    <property type="term" value="F:transferase activity"/>
    <property type="evidence" value="ECO:0007669"/>
    <property type="project" value="UniProtKB-KW"/>
</dbReference>
<evidence type="ECO:0000313" key="13">
    <source>
        <dbReference type="Proteomes" id="UP001530293"/>
    </source>
</evidence>
<evidence type="ECO:0000256" key="2">
    <source>
        <dbReference type="ARBA" id="ARBA00022723"/>
    </source>
</evidence>
<dbReference type="GO" id="GO:0008270">
    <property type="term" value="F:zinc ion binding"/>
    <property type="evidence" value="ECO:0007669"/>
    <property type="project" value="UniProtKB-KW"/>
</dbReference>
<dbReference type="InterPro" id="IPR031127">
    <property type="entry name" value="E3_UB_ligase_RBR"/>
</dbReference>
<evidence type="ECO:0000259" key="10">
    <source>
        <dbReference type="PROSITE" id="PS50089"/>
    </source>
</evidence>
<keyword evidence="1" id="KW-0808">Transferase</keyword>
<keyword evidence="9" id="KW-0812">Transmembrane</keyword>
<evidence type="ECO:0000256" key="6">
    <source>
        <dbReference type="ARBA" id="ARBA00022833"/>
    </source>
</evidence>
<evidence type="ECO:0000256" key="9">
    <source>
        <dbReference type="SAM" id="Phobius"/>
    </source>
</evidence>
<dbReference type="InterPro" id="IPR017907">
    <property type="entry name" value="Znf_RING_CS"/>
</dbReference>
<dbReference type="Gene3D" id="3.30.40.10">
    <property type="entry name" value="Zinc/RING finger domain, C3HC4 (zinc finger)"/>
    <property type="match status" value="1"/>
</dbReference>
<keyword evidence="6" id="KW-0862">Zinc</keyword>
<comment type="caution">
    <text evidence="12">The sequence shown here is derived from an EMBL/GenBank/DDBJ whole genome shotgun (WGS) entry which is preliminary data.</text>
</comment>
<reference evidence="12 13" key="1">
    <citation type="submission" date="2024-10" db="EMBL/GenBank/DDBJ databases">
        <title>Updated reference genomes for cyclostephanoid diatoms.</title>
        <authorList>
            <person name="Roberts W.R."/>
            <person name="Alverson A.J."/>
        </authorList>
    </citation>
    <scope>NUCLEOTIDE SEQUENCE [LARGE SCALE GENOMIC DNA]</scope>
    <source>
        <strain evidence="12 13">AJA232-27</strain>
    </source>
</reference>
<feature type="region of interest" description="Disordered" evidence="8">
    <location>
        <begin position="132"/>
        <end position="153"/>
    </location>
</feature>
<dbReference type="PROSITE" id="PS00518">
    <property type="entry name" value="ZF_RING_1"/>
    <property type="match status" value="1"/>
</dbReference>
<keyword evidence="5" id="KW-0833">Ubl conjugation pathway</keyword>
<feature type="domain" description="RING-type" evidence="10">
    <location>
        <begin position="68"/>
        <end position="118"/>
    </location>
</feature>
<feature type="domain" description="RING-type" evidence="11">
    <location>
        <begin position="64"/>
        <end position="407"/>
    </location>
</feature>
<organism evidence="12 13">
    <name type="scientific">Discostella pseudostelligera</name>
    <dbReference type="NCBI Taxonomy" id="259834"/>
    <lineage>
        <taxon>Eukaryota</taxon>
        <taxon>Sar</taxon>
        <taxon>Stramenopiles</taxon>
        <taxon>Ochrophyta</taxon>
        <taxon>Bacillariophyta</taxon>
        <taxon>Coscinodiscophyceae</taxon>
        <taxon>Thalassiosirophycidae</taxon>
        <taxon>Stephanodiscales</taxon>
        <taxon>Stephanodiscaceae</taxon>
        <taxon>Discostella</taxon>
    </lineage>
</organism>
<dbReference type="PROSITE" id="PS50089">
    <property type="entry name" value="ZF_RING_2"/>
    <property type="match status" value="1"/>
</dbReference>
<dbReference type="PANTHER" id="PTHR11685">
    <property type="entry name" value="RBR FAMILY RING FINGER AND IBR DOMAIN-CONTAINING"/>
    <property type="match status" value="1"/>
</dbReference>
<evidence type="ECO:0000256" key="1">
    <source>
        <dbReference type="ARBA" id="ARBA00022679"/>
    </source>
</evidence>
<proteinExistence type="predicted"/>
<keyword evidence="9" id="KW-1133">Transmembrane helix</keyword>
<protein>
    <recommendedName>
        <fullName evidence="14">RING-type domain-containing protein</fullName>
    </recommendedName>
</protein>
<feature type="compositionally biased region" description="Polar residues" evidence="8">
    <location>
        <begin position="142"/>
        <end position="153"/>
    </location>
</feature>
<keyword evidence="4 7" id="KW-0863">Zinc-finger</keyword>
<keyword evidence="3" id="KW-0677">Repeat</keyword>
<feature type="transmembrane region" description="Helical" evidence="9">
    <location>
        <begin position="283"/>
        <end position="307"/>
    </location>
</feature>
<feature type="transmembrane region" description="Helical" evidence="9">
    <location>
        <begin position="478"/>
        <end position="497"/>
    </location>
</feature>
<dbReference type="Gene3D" id="1.20.120.1750">
    <property type="match status" value="1"/>
</dbReference>
<evidence type="ECO:0008006" key="14">
    <source>
        <dbReference type="Google" id="ProtNLM"/>
    </source>
</evidence>
<evidence type="ECO:0000256" key="8">
    <source>
        <dbReference type="SAM" id="MobiDB-lite"/>
    </source>
</evidence>
<dbReference type="SUPFAM" id="SSF57850">
    <property type="entry name" value="RING/U-box"/>
    <property type="match status" value="2"/>
</dbReference>
<dbReference type="InterPro" id="IPR001841">
    <property type="entry name" value="Znf_RING"/>
</dbReference>
<evidence type="ECO:0000256" key="4">
    <source>
        <dbReference type="ARBA" id="ARBA00022771"/>
    </source>
</evidence>
<evidence type="ECO:0000259" key="11">
    <source>
        <dbReference type="PROSITE" id="PS51873"/>
    </source>
</evidence>
<dbReference type="Pfam" id="PF22191">
    <property type="entry name" value="IBR_1"/>
    <property type="match status" value="1"/>
</dbReference>
<dbReference type="InterPro" id="IPR044066">
    <property type="entry name" value="TRIAD_supradom"/>
</dbReference>
<evidence type="ECO:0000256" key="7">
    <source>
        <dbReference type="PROSITE-ProRule" id="PRU00175"/>
    </source>
</evidence>
<dbReference type="Proteomes" id="UP001530293">
    <property type="component" value="Unassembled WGS sequence"/>
</dbReference>
<name>A0ABD3MJL7_9STRA</name>
<keyword evidence="2" id="KW-0479">Metal-binding</keyword>
<dbReference type="InterPro" id="IPR013083">
    <property type="entry name" value="Znf_RING/FYVE/PHD"/>
</dbReference>
<dbReference type="PROSITE" id="PS51873">
    <property type="entry name" value="TRIAD"/>
    <property type="match status" value="1"/>
</dbReference>
<keyword evidence="9" id="KW-0472">Membrane</keyword>
<feature type="transmembrane region" description="Helical" evidence="9">
    <location>
        <begin position="450"/>
        <end position="472"/>
    </location>
</feature>
<evidence type="ECO:0000256" key="5">
    <source>
        <dbReference type="ARBA" id="ARBA00022786"/>
    </source>
</evidence>
<evidence type="ECO:0000256" key="3">
    <source>
        <dbReference type="ARBA" id="ARBA00022737"/>
    </source>
</evidence>
<dbReference type="EMBL" id="JALLBG020000130">
    <property type="protein sequence ID" value="KAL3763016.1"/>
    <property type="molecule type" value="Genomic_DNA"/>
</dbReference>
<keyword evidence="13" id="KW-1185">Reference proteome</keyword>
<accession>A0ABD3MJL7</accession>
<feature type="transmembrane region" description="Helical" evidence="9">
    <location>
        <begin position="241"/>
        <end position="263"/>
    </location>
</feature>
<dbReference type="AlphaFoldDB" id="A0ABD3MJL7"/>
<sequence length="544" mass="59308">MNMKPPSSSATTTKDKYRALLSSASKTAGSDNWKTSAGRLDGPDNFVIGDAWRCLKLRFKSNTTPSACPVCLEKTASETDWYITKSCRHAVCRECLQEYAASLISDPNHSGALKCPCCPRLLRVEDATVALDKQRPARSGSAPKSTLAKQSSIRSKRNGLVVNSGDESDAIDRRNIDVLERWDAKVRDEMLRSMGDFRPCPHCSDHVDLSSTRNNNQGGGFVTPECLALINDEREAKAERLLKLTGAPSAMAVLLSYAIYYLYCSSGENSTSNGGQIAVALQIASALIPSLLLPILPQALGVILSVMARKGLMSPISVNCPCCFKDFDLEASSELQLGGGASSNAGAEAATQQWKLSHTRPCPGCSSPIMKDGGCNHVRCGRCRVEFCWACMRTRTSCKAFQCKNGAPFGNAIGVGSLLRDQEAGLTLVERIDRAESISRRNLRSLRTVVVCYAAWISITSGSVATRLWRILSQLTTRLLYPAMYIIVFLVVPRALFTDGLGRNNSRPITGSGARIRQPHHAQFRFLREEEQIAEATARSLVEQ</sequence>
<gene>
    <name evidence="12" type="ORF">ACHAWU_001163</name>
</gene>
<evidence type="ECO:0000313" key="12">
    <source>
        <dbReference type="EMBL" id="KAL3763016.1"/>
    </source>
</evidence>
<dbReference type="SMART" id="SM00184">
    <property type="entry name" value="RING"/>
    <property type="match status" value="1"/>
</dbReference>